<dbReference type="EMBL" id="CAJNOR010001838">
    <property type="protein sequence ID" value="CAF1207573.1"/>
    <property type="molecule type" value="Genomic_DNA"/>
</dbReference>
<dbReference type="Gene3D" id="1.10.238.10">
    <property type="entry name" value="EF-hand"/>
    <property type="match status" value="1"/>
</dbReference>
<dbReference type="InterPro" id="IPR011992">
    <property type="entry name" value="EF-hand-dom_pair"/>
</dbReference>
<dbReference type="GO" id="GO:0005509">
    <property type="term" value="F:calcium ion binding"/>
    <property type="evidence" value="ECO:0007669"/>
    <property type="project" value="InterPro"/>
</dbReference>
<reference evidence="2" key="1">
    <citation type="submission" date="2021-02" db="EMBL/GenBank/DDBJ databases">
        <authorList>
            <person name="Nowell W R."/>
        </authorList>
    </citation>
    <scope>NUCLEOTIDE SEQUENCE</scope>
</reference>
<feature type="domain" description="EF-hand" evidence="1">
    <location>
        <begin position="152"/>
        <end position="187"/>
    </location>
</feature>
<gene>
    <name evidence="3" type="ORF">EDS130_LOCUS26817</name>
    <name evidence="2" type="ORF">XAT740_LOCUS24012</name>
</gene>
<keyword evidence="4" id="KW-1185">Reference proteome</keyword>
<dbReference type="Proteomes" id="UP000663852">
    <property type="component" value="Unassembled WGS sequence"/>
</dbReference>
<dbReference type="InterPro" id="IPR002048">
    <property type="entry name" value="EF_hand_dom"/>
</dbReference>
<accession>A0A814X7I7</accession>
<dbReference type="Proteomes" id="UP000663828">
    <property type="component" value="Unassembled WGS sequence"/>
</dbReference>
<sequence length="236" mass="27442">MNDNNILTVSSSIVSIDHRPRVISSNDSIGRIFNSNSSLNNTVVNVEHQRSTPNIRQCSITEMLLFYAQKDMESSANLHGILNVLELHFNTYANEKHQIFFEDIFRILNDFHEQVTEVVLIETMQFLQFDVRTPCTFENFLLILCYLPPIKQDTHSFLSVFNELDHNKDLYITFEDIQRVLPHLTSHFDEEIIRIAIHTIDADHDNDRLSYFDFVTSLIALQECRLNTKSLSKGSF</sequence>
<dbReference type="SUPFAM" id="SSF47473">
    <property type="entry name" value="EF-hand"/>
    <property type="match status" value="1"/>
</dbReference>
<dbReference type="OrthoDB" id="10008332at2759"/>
<dbReference type="EMBL" id="CAJNOJ010000165">
    <property type="protein sequence ID" value="CAF1228792.1"/>
    <property type="molecule type" value="Genomic_DNA"/>
</dbReference>
<evidence type="ECO:0000259" key="1">
    <source>
        <dbReference type="PROSITE" id="PS50222"/>
    </source>
</evidence>
<comment type="caution">
    <text evidence="2">The sequence shown here is derived from an EMBL/GenBank/DDBJ whole genome shotgun (WGS) entry which is preliminary data.</text>
</comment>
<evidence type="ECO:0000313" key="2">
    <source>
        <dbReference type="EMBL" id="CAF1207573.1"/>
    </source>
</evidence>
<dbReference type="PROSITE" id="PS50222">
    <property type="entry name" value="EF_HAND_2"/>
    <property type="match status" value="1"/>
</dbReference>
<dbReference type="Pfam" id="PF13499">
    <property type="entry name" value="EF-hand_7"/>
    <property type="match status" value="1"/>
</dbReference>
<name>A0A814X7I7_ADIRI</name>
<organism evidence="2 4">
    <name type="scientific">Adineta ricciae</name>
    <name type="common">Rotifer</name>
    <dbReference type="NCBI Taxonomy" id="249248"/>
    <lineage>
        <taxon>Eukaryota</taxon>
        <taxon>Metazoa</taxon>
        <taxon>Spiralia</taxon>
        <taxon>Gnathifera</taxon>
        <taxon>Rotifera</taxon>
        <taxon>Eurotatoria</taxon>
        <taxon>Bdelloidea</taxon>
        <taxon>Adinetida</taxon>
        <taxon>Adinetidae</taxon>
        <taxon>Adineta</taxon>
    </lineage>
</organism>
<proteinExistence type="predicted"/>
<evidence type="ECO:0000313" key="4">
    <source>
        <dbReference type="Proteomes" id="UP000663828"/>
    </source>
</evidence>
<protein>
    <recommendedName>
        <fullName evidence="1">EF-hand domain-containing protein</fullName>
    </recommendedName>
</protein>
<evidence type="ECO:0000313" key="3">
    <source>
        <dbReference type="EMBL" id="CAF1228792.1"/>
    </source>
</evidence>
<dbReference type="AlphaFoldDB" id="A0A814X7I7"/>